<organism evidence="1 2">
    <name type="scientific">Cloacimonas acidaminovorans (strain Evry)</name>
    <dbReference type="NCBI Taxonomy" id="459349"/>
    <lineage>
        <taxon>Bacteria</taxon>
        <taxon>Pseudomonadati</taxon>
        <taxon>Candidatus Cloacimonadota</taxon>
        <taxon>Candidatus Cloacimonadia</taxon>
        <taxon>Candidatus Cloacimonadales</taxon>
        <taxon>Candidatus Cloacimonadaceae</taxon>
        <taxon>Candidatus Cloacimonas</taxon>
    </lineage>
</organism>
<sequence length="121" mass="14285">MLNVILYLYLYIAITFRLAPEFTRVSGQLLCWEAEVFGHFPIFLTLPNKMIEESNNDSVHRSSQNPISYLFAEKIRRKLNLINLGSTALKLYTGHLTYFVKKNYDFITCKEYYESWLKDSI</sequence>
<gene>
    <name evidence="1" type="ordered locus">CLOAM0679</name>
</gene>
<dbReference type="Proteomes" id="UP000002019">
    <property type="component" value="Chromosome"/>
</dbReference>
<dbReference type="STRING" id="459349.CLOAM0679"/>
<accession>B0VGV4</accession>
<dbReference type="eggNOG" id="COG0726">
    <property type="taxonomic scope" value="Bacteria"/>
</dbReference>
<dbReference type="AlphaFoldDB" id="B0VGV4"/>
<evidence type="ECO:0000313" key="1">
    <source>
        <dbReference type="EMBL" id="CAO80563.1"/>
    </source>
</evidence>
<dbReference type="KEGG" id="caci:CLOAM0679"/>
<dbReference type="HOGENOM" id="CLU_2033952_0_0_0"/>
<reference evidence="1 2" key="1">
    <citation type="journal article" date="2008" name="J. Bacteriol.">
        <title>'Candidatus Cloacamonas acidaminovorans': genome sequence reconstruction provides a first glimpse of a new bacterial division.</title>
        <authorList>
            <person name="Pelletier E."/>
            <person name="Kreimeyer A."/>
            <person name="Bocs S."/>
            <person name="Rouy Z."/>
            <person name="Gyapay G."/>
            <person name="Chouari R."/>
            <person name="Riviere D."/>
            <person name="Ganesan A."/>
            <person name="Daegelen P."/>
            <person name="Sghir A."/>
            <person name="Cohen G.N."/>
            <person name="Medigue C."/>
            <person name="Weissenbach J."/>
            <person name="Le Paslier D."/>
        </authorList>
    </citation>
    <scope>NUCLEOTIDE SEQUENCE [LARGE SCALE GENOMIC DNA]</scope>
    <source>
        <strain evidence="2">Evry</strain>
    </source>
</reference>
<dbReference type="EMBL" id="CU466930">
    <property type="protein sequence ID" value="CAO80563.1"/>
    <property type="molecule type" value="Genomic_DNA"/>
</dbReference>
<protein>
    <submittedName>
        <fullName evidence="1">Uncharacterized protein</fullName>
    </submittedName>
</protein>
<name>B0VGV4_CLOAI</name>
<dbReference type="RefSeq" id="WP_015424423.1">
    <property type="nucleotide sequence ID" value="NC_020449.1"/>
</dbReference>
<evidence type="ECO:0000313" key="2">
    <source>
        <dbReference type="Proteomes" id="UP000002019"/>
    </source>
</evidence>
<keyword evidence="2" id="KW-1185">Reference proteome</keyword>
<proteinExistence type="predicted"/>